<dbReference type="FunFam" id="1.10.510.10:FF:000060">
    <property type="entry name" value="G-type lectin S-receptor-like serine/threonine-protein kinase"/>
    <property type="match status" value="1"/>
</dbReference>
<dbReference type="EMBL" id="NKQK01000008">
    <property type="protein sequence ID" value="PSS24733.1"/>
    <property type="molecule type" value="Genomic_DNA"/>
</dbReference>
<dbReference type="GO" id="GO:0106310">
    <property type="term" value="F:protein serine kinase activity"/>
    <property type="evidence" value="ECO:0007669"/>
    <property type="project" value="RHEA"/>
</dbReference>
<keyword evidence="11 20" id="KW-1133">Transmembrane helix</keyword>
<feature type="transmembrane region" description="Helical" evidence="20">
    <location>
        <begin position="449"/>
        <end position="469"/>
    </location>
</feature>
<keyword evidence="5 20" id="KW-0812">Transmembrane</keyword>
<dbReference type="InterPro" id="IPR000719">
    <property type="entry name" value="Prot_kinase_dom"/>
</dbReference>
<dbReference type="GO" id="GO:0004674">
    <property type="term" value="F:protein serine/threonine kinase activity"/>
    <property type="evidence" value="ECO:0007669"/>
    <property type="project" value="UniProtKB-KW"/>
</dbReference>
<evidence type="ECO:0000256" key="10">
    <source>
        <dbReference type="ARBA" id="ARBA00022840"/>
    </source>
</evidence>
<dbReference type="InterPro" id="IPR000858">
    <property type="entry name" value="S_locus_glycoprot_dom"/>
</dbReference>
<dbReference type="PROSITE" id="PS50948">
    <property type="entry name" value="PAN"/>
    <property type="match status" value="1"/>
</dbReference>
<name>A0A2R6RB09_ACTCC</name>
<dbReference type="OMA" id="MEPNNTS"/>
<organism evidence="25 26">
    <name type="scientific">Actinidia chinensis var. chinensis</name>
    <name type="common">Chinese soft-hair kiwi</name>
    <dbReference type="NCBI Taxonomy" id="1590841"/>
    <lineage>
        <taxon>Eukaryota</taxon>
        <taxon>Viridiplantae</taxon>
        <taxon>Streptophyta</taxon>
        <taxon>Embryophyta</taxon>
        <taxon>Tracheophyta</taxon>
        <taxon>Spermatophyta</taxon>
        <taxon>Magnoliopsida</taxon>
        <taxon>eudicotyledons</taxon>
        <taxon>Gunneridae</taxon>
        <taxon>Pentapetalae</taxon>
        <taxon>asterids</taxon>
        <taxon>Ericales</taxon>
        <taxon>Actinidiaceae</taxon>
        <taxon>Actinidia</taxon>
    </lineage>
</organism>
<dbReference type="PROSITE" id="PS00108">
    <property type="entry name" value="PROTEIN_KINASE_ST"/>
    <property type="match status" value="1"/>
</dbReference>
<dbReference type="GO" id="GO:0030246">
    <property type="term" value="F:carbohydrate binding"/>
    <property type="evidence" value="ECO:0007669"/>
    <property type="project" value="UniProtKB-KW"/>
</dbReference>
<evidence type="ECO:0000256" key="2">
    <source>
        <dbReference type="ARBA" id="ARBA00022475"/>
    </source>
</evidence>
<evidence type="ECO:0000313" key="25">
    <source>
        <dbReference type="EMBL" id="PSS24733.1"/>
    </source>
</evidence>
<dbReference type="CDD" id="cd01098">
    <property type="entry name" value="PAN_AP_plant"/>
    <property type="match status" value="1"/>
</dbReference>
<evidence type="ECO:0000259" key="22">
    <source>
        <dbReference type="PROSITE" id="PS50011"/>
    </source>
</evidence>
<dbReference type="InterPro" id="IPR008271">
    <property type="entry name" value="Ser/Thr_kinase_AS"/>
</dbReference>
<evidence type="ECO:0000256" key="21">
    <source>
        <dbReference type="SAM" id="SignalP"/>
    </source>
</evidence>
<keyword evidence="3 18" id="KW-0723">Serine/threonine-protein kinase</keyword>
<comment type="catalytic activity">
    <reaction evidence="16 18">
        <text>L-threonyl-[protein] + ATP = O-phospho-L-threonyl-[protein] + ADP + H(+)</text>
        <dbReference type="Rhea" id="RHEA:46608"/>
        <dbReference type="Rhea" id="RHEA-COMP:11060"/>
        <dbReference type="Rhea" id="RHEA-COMP:11605"/>
        <dbReference type="ChEBI" id="CHEBI:15378"/>
        <dbReference type="ChEBI" id="CHEBI:30013"/>
        <dbReference type="ChEBI" id="CHEBI:30616"/>
        <dbReference type="ChEBI" id="CHEBI:61977"/>
        <dbReference type="ChEBI" id="CHEBI:456216"/>
        <dbReference type="EC" id="2.7.11.1"/>
    </reaction>
</comment>
<evidence type="ECO:0000256" key="6">
    <source>
        <dbReference type="ARBA" id="ARBA00022729"/>
    </source>
</evidence>
<dbReference type="PIRSF" id="PIRSF000641">
    <property type="entry name" value="SRK"/>
    <property type="match status" value="1"/>
</dbReference>
<keyword evidence="9 18" id="KW-0418">Kinase</keyword>
<evidence type="ECO:0000256" key="16">
    <source>
        <dbReference type="ARBA" id="ARBA00047899"/>
    </source>
</evidence>
<dbReference type="SUPFAM" id="SSF56112">
    <property type="entry name" value="Protein kinase-like (PK-like)"/>
    <property type="match status" value="1"/>
</dbReference>
<reference evidence="25 26" key="1">
    <citation type="submission" date="2017-07" db="EMBL/GenBank/DDBJ databases">
        <title>An improved, manually edited Actinidia chinensis var. chinensis (kiwifruit) genome highlights the challenges associated with draft genomes and gene prediction in plants.</title>
        <authorList>
            <person name="Pilkington S."/>
            <person name="Crowhurst R."/>
            <person name="Hilario E."/>
            <person name="Nardozza S."/>
            <person name="Fraser L."/>
            <person name="Peng Y."/>
            <person name="Gunaseelan K."/>
            <person name="Simpson R."/>
            <person name="Tahir J."/>
            <person name="Deroles S."/>
            <person name="Templeton K."/>
            <person name="Luo Z."/>
            <person name="Davy M."/>
            <person name="Cheng C."/>
            <person name="Mcneilage M."/>
            <person name="Scaglione D."/>
            <person name="Liu Y."/>
            <person name="Zhang Q."/>
            <person name="Datson P."/>
            <person name="De Silva N."/>
            <person name="Gardiner S."/>
            <person name="Bassett H."/>
            <person name="Chagne D."/>
            <person name="Mccallum J."/>
            <person name="Dzierzon H."/>
            <person name="Deng C."/>
            <person name="Wang Y.-Y."/>
            <person name="Barron N."/>
            <person name="Manako K."/>
            <person name="Bowen J."/>
            <person name="Foster T."/>
            <person name="Erridge Z."/>
            <person name="Tiffin H."/>
            <person name="Waite C."/>
            <person name="Davies K."/>
            <person name="Grierson E."/>
            <person name="Laing W."/>
            <person name="Kirk R."/>
            <person name="Chen X."/>
            <person name="Wood M."/>
            <person name="Montefiori M."/>
            <person name="Brummell D."/>
            <person name="Schwinn K."/>
            <person name="Catanach A."/>
            <person name="Fullerton C."/>
            <person name="Li D."/>
            <person name="Meiyalaghan S."/>
            <person name="Nieuwenhuizen N."/>
            <person name="Read N."/>
            <person name="Prakash R."/>
            <person name="Hunter D."/>
            <person name="Zhang H."/>
            <person name="Mckenzie M."/>
            <person name="Knabel M."/>
            <person name="Harris A."/>
            <person name="Allan A."/>
            <person name="Chen A."/>
            <person name="Janssen B."/>
            <person name="Plunkett B."/>
            <person name="Dwamena C."/>
            <person name="Voogd C."/>
            <person name="Leif D."/>
            <person name="Lafferty D."/>
            <person name="Souleyre E."/>
            <person name="Varkonyi-Gasic E."/>
            <person name="Gambi F."/>
            <person name="Hanley J."/>
            <person name="Yao J.-L."/>
            <person name="Cheung J."/>
            <person name="David K."/>
            <person name="Warren B."/>
            <person name="Marsh K."/>
            <person name="Snowden K."/>
            <person name="Lin-Wang K."/>
            <person name="Brian L."/>
            <person name="Martinez-Sanchez M."/>
            <person name="Wang M."/>
            <person name="Ileperuma N."/>
            <person name="Macnee N."/>
            <person name="Campin R."/>
            <person name="Mcatee P."/>
            <person name="Drummond R."/>
            <person name="Espley R."/>
            <person name="Ireland H."/>
            <person name="Wu R."/>
            <person name="Atkinson R."/>
            <person name="Karunairetnam S."/>
            <person name="Bulley S."/>
            <person name="Chunkath S."/>
            <person name="Hanley Z."/>
            <person name="Storey R."/>
            <person name="Thrimawithana A."/>
            <person name="Thomson S."/>
            <person name="David C."/>
            <person name="Testolin R."/>
        </authorList>
    </citation>
    <scope>NUCLEOTIDE SEQUENCE [LARGE SCALE GENOMIC DNA]</scope>
    <source>
        <strain evidence="26">cv. Red5</strain>
        <tissue evidence="25">Young leaf</tissue>
    </source>
</reference>
<feature type="binding site" evidence="19">
    <location>
        <position position="561"/>
    </location>
    <ligand>
        <name>ATP</name>
        <dbReference type="ChEBI" id="CHEBI:30616"/>
    </ligand>
</feature>
<evidence type="ECO:0000256" key="18">
    <source>
        <dbReference type="PIRNR" id="PIRNR000641"/>
    </source>
</evidence>
<dbReference type="InterPro" id="IPR036426">
    <property type="entry name" value="Bulb-type_lectin_dom_sf"/>
</dbReference>
<dbReference type="InterPro" id="IPR001480">
    <property type="entry name" value="Bulb-type_lectin_dom"/>
</dbReference>
<evidence type="ECO:0000256" key="15">
    <source>
        <dbReference type="ARBA" id="ARBA00023180"/>
    </source>
</evidence>
<dbReference type="InterPro" id="IPR001245">
    <property type="entry name" value="Ser-Thr/Tyr_kinase_cat_dom"/>
</dbReference>
<dbReference type="Pfam" id="PF07714">
    <property type="entry name" value="PK_Tyr_Ser-Thr"/>
    <property type="match status" value="1"/>
</dbReference>
<dbReference type="FunCoup" id="A0A2R6RB09">
    <property type="interactions" value="765"/>
</dbReference>
<keyword evidence="6 21" id="KW-0732">Signal</keyword>
<dbReference type="Gramene" id="PSS24733">
    <property type="protein sequence ID" value="PSS24733"/>
    <property type="gene ID" value="CEY00_Acc09650"/>
</dbReference>
<dbReference type="PROSITE" id="PS00107">
    <property type="entry name" value="PROTEIN_KINASE_ATP"/>
    <property type="match status" value="1"/>
</dbReference>
<dbReference type="OrthoDB" id="785331at2759"/>
<dbReference type="GO" id="GO:0048544">
    <property type="term" value="P:recognition of pollen"/>
    <property type="evidence" value="ECO:0007669"/>
    <property type="project" value="InterPro"/>
</dbReference>
<keyword evidence="4 18" id="KW-0808">Transferase</keyword>
<feature type="domain" description="Protein kinase" evidence="22">
    <location>
        <begin position="533"/>
        <end position="819"/>
    </location>
</feature>
<evidence type="ECO:0000256" key="9">
    <source>
        <dbReference type="ARBA" id="ARBA00022777"/>
    </source>
</evidence>
<comment type="subcellular location">
    <subcellularLocation>
        <location evidence="1">Cell membrane</location>
        <topology evidence="1">Single-pass type I membrane protein</topology>
    </subcellularLocation>
</comment>
<dbReference type="Gene3D" id="1.10.510.10">
    <property type="entry name" value="Transferase(Phosphotransferase) domain 1"/>
    <property type="match status" value="1"/>
</dbReference>
<evidence type="ECO:0000256" key="19">
    <source>
        <dbReference type="PROSITE-ProRule" id="PRU10141"/>
    </source>
</evidence>
<comment type="catalytic activity">
    <reaction evidence="17 18">
        <text>L-seryl-[protein] + ATP = O-phospho-L-seryl-[protein] + ADP + H(+)</text>
        <dbReference type="Rhea" id="RHEA:17989"/>
        <dbReference type="Rhea" id="RHEA-COMP:9863"/>
        <dbReference type="Rhea" id="RHEA-COMP:11604"/>
        <dbReference type="ChEBI" id="CHEBI:15378"/>
        <dbReference type="ChEBI" id="CHEBI:29999"/>
        <dbReference type="ChEBI" id="CHEBI:30616"/>
        <dbReference type="ChEBI" id="CHEBI:83421"/>
        <dbReference type="ChEBI" id="CHEBI:456216"/>
        <dbReference type="EC" id="2.7.11.1"/>
    </reaction>
</comment>
<evidence type="ECO:0000256" key="1">
    <source>
        <dbReference type="ARBA" id="ARBA00004251"/>
    </source>
</evidence>
<dbReference type="InterPro" id="IPR021820">
    <property type="entry name" value="S-locus_recpt_kinase_C"/>
</dbReference>
<dbReference type="SMART" id="SM00220">
    <property type="entry name" value="S_TKc"/>
    <property type="match status" value="1"/>
</dbReference>
<dbReference type="PROSITE" id="PS50011">
    <property type="entry name" value="PROTEIN_KINASE_DOM"/>
    <property type="match status" value="1"/>
</dbReference>
<keyword evidence="14 25" id="KW-0675">Receptor</keyword>
<dbReference type="FunFam" id="3.30.200.20:FF:000330">
    <property type="entry name" value="G-type lectin S-receptor-like serine/threonine-protein kinase At4g03230"/>
    <property type="match status" value="1"/>
</dbReference>
<evidence type="ECO:0000256" key="13">
    <source>
        <dbReference type="ARBA" id="ARBA00023157"/>
    </source>
</evidence>
<dbReference type="STRING" id="1590841.A0A2R6RB09"/>
<dbReference type="Gene3D" id="3.30.200.20">
    <property type="entry name" value="Phosphorylase Kinase, domain 1"/>
    <property type="match status" value="1"/>
</dbReference>
<dbReference type="GO" id="GO:0005886">
    <property type="term" value="C:plasma membrane"/>
    <property type="evidence" value="ECO:0007669"/>
    <property type="project" value="UniProtKB-SubCell"/>
</dbReference>
<dbReference type="FunFam" id="2.90.10.10:FF:000001">
    <property type="entry name" value="G-type lectin S-receptor-like serine/threonine-protein kinase"/>
    <property type="match status" value="1"/>
</dbReference>
<dbReference type="GO" id="GO:0005524">
    <property type="term" value="F:ATP binding"/>
    <property type="evidence" value="ECO:0007669"/>
    <property type="project" value="UniProtKB-UniRule"/>
</dbReference>
<feature type="domain" description="Apple" evidence="24">
    <location>
        <begin position="343"/>
        <end position="425"/>
    </location>
</feature>
<evidence type="ECO:0000256" key="17">
    <source>
        <dbReference type="ARBA" id="ARBA00048679"/>
    </source>
</evidence>
<dbReference type="Pfam" id="PF00954">
    <property type="entry name" value="S_locus_glycop"/>
    <property type="match status" value="1"/>
</dbReference>
<evidence type="ECO:0000259" key="24">
    <source>
        <dbReference type="PROSITE" id="PS50948"/>
    </source>
</evidence>
<dbReference type="InterPro" id="IPR017441">
    <property type="entry name" value="Protein_kinase_ATP_BS"/>
</dbReference>
<dbReference type="SUPFAM" id="SSF51110">
    <property type="entry name" value="alpha-D-mannose-specific plant lectins"/>
    <property type="match status" value="1"/>
</dbReference>
<evidence type="ECO:0000259" key="23">
    <source>
        <dbReference type="PROSITE" id="PS50927"/>
    </source>
</evidence>
<keyword evidence="26" id="KW-1185">Reference proteome</keyword>
<evidence type="ECO:0000256" key="12">
    <source>
        <dbReference type="ARBA" id="ARBA00023136"/>
    </source>
</evidence>
<keyword evidence="13" id="KW-1015">Disulfide bond</keyword>
<dbReference type="AlphaFoldDB" id="A0A2R6RB09"/>
<evidence type="ECO:0000256" key="5">
    <source>
        <dbReference type="ARBA" id="ARBA00022692"/>
    </source>
</evidence>
<feature type="signal peptide" evidence="21">
    <location>
        <begin position="1"/>
        <end position="28"/>
    </location>
</feature>
<evidence type="ECO:0000256" key="4">
    <source>
        <dbReference type="ARBA" id="ARBA00022679"/>
    </source>
</evidence>
<keyword evidence="10 18" id="KW-0067">ATP-binding</keyword>
<keyword evidence="8 18" id="KW-0547">Nucleotide-binding</keyword>
<feature type="chain" id="PRO_5015318745" description="Receptor-like serine/threonine-protein kinase" evidence="21">
    <location>
        <begin position="29"/>
        <end position="850"/>
    </location>
</feature>
<dbReference type="InterPro" id="IPR003609">
    <property type="entry name" value="Pan_app"/>
</dbReference>
<keyword evidence="15" id="KW-0325">Glycoprotein</keyword>
<keyword evidence="2" id="KW-1003">Cell membrane</keyword>
<evidence type="ECO:0000256" key="11">
    <source>
        <dbReference type="ARBA" id="ARBA00022989"/>
    </source>
</evidence>
<keyword evidence="7" id="KW-0430">Lectin</keyword>
<protein>
    <recommendedName>
        <fullName evidence="18">Receptor-like serine/threonine-protein kinase</fullName>
        <ecNumber evidence="18">2.7.11.1</ecNumber>
    </recommendedName>
</protein>
<dbReference type="InParanoid" id="A0A2R6RB09"/>
<dbReference type="PANTHER" id="PTHR27002">
    <property type="entry name" value="RECEPTOR-LIKE SERINE/THREONINE-PROTEIN KINASE SD1-8"/>
    <property type="match status" value="1"/>
</dbReference>
<feature type="domain" description="Bulb-type lectin" evidence="23">
    <location>
        <begin position="29"/>
        <end position="149"/>
    </location>
</feature>
<comment type="caution">
    <text evidence="25">The sequence shown here is derived from an EMBL/GenBank/DDBJ whole genome shotgun (WGS) entry which is preliminary data.</text>
</comment>
<dbReference type="CDD" id="cd00028">
    <property type="entry name" value="B_lectin"/>
    <property type="match status" value="1"/>
</dbReference>
<dbReference type="Pfam" id="PF12398">
    <property type="entry name" value="DUF3660"/>
    <property type="match status" value="1"/>
</dbReference>
<evidence type="ECO:0000256" key="20">
    <source>
        <dbReference type="SAM" id="Phobius"/>
    </source>
</evidence>
<sequence>MRNTSNPHGSSLLWLSTILSLYPILTAAFDTITATQPLTSDQTLVSADGTFELGFFPLGKLNKWYVGIRYHNIPTRTIVWVANRDNPLTNSPGVLKIGDDGNIVLLDKSQNSTWSLNQIKSTNTVAQLLDTGNFVLRREDDADPQNYLWQSFDYPTDTLLPGMKLGRDKITNLTRYMTSWKRDDDPSSGDYSFKLDVDGFPEAFLWNREEREYRSGPWNGLRFSGVPEMKPTTILTFSFVMDSSEITYSFGLKNKSLYSRLLVNPSGVLQRYTWLDTRQDWNIFWYAPKDQCDSYKECGVFGVCDTNSSPVCKCMKGFAPKNAQEWYLRDGSDGCVRTTKLNCVDDGFLALKNMKLPESATVALDGGMSIEECGEACRKNCSCTAYGSMDIRGRGLGCVMWGGDLVDLRQYAAAEGGQDLYVKVAAADLADGSMGIKKSSDKSEQTIKVVGITVGVGVLLLGLIILFVWNKKRMDRVLKEKIEHRGAHERSQDFLLNEGVIMSKREFSSETAIDELELPLFDFSTMMMATGNFSDSNKLGQGGFGIVYKGMLVEGQEIAVKRLSRNSGQGIEEFKNEVRLIARLQHRNLVRLLGCCVEIDEKLLIYEYMENRSLDSILFNKEKCSLLDWQRRFNIICGIARGLLYLHQDSRFRIIHRDLKASNILLDKEMNPKISDFGMARIFGGDQTEANTKRVVGTYGYMSPEYAMDGQFSVKSDVFSFGVLVLEIVTGKKNRGFYNVNQQLNLLGHAWRLWREGKGLELIDPSAGDSYSPFEVTRCIQVGLLCVQERAEDRPTMSSVVFMLGSENTPLTQPKHPGFCLPRHTMETDSSSGKQDETVNQVTVTILDGR</sequence>
<evidence type="ECO:0000256" key="8">
    <source>
        <dbReference type="ARBA" id="ARBA00022741"/>
    </source>
</evidence>
<dbReference type="PROSITE" id="PS50927">
    <property type="entry name" value="BULB_LECTIN"/>
    <property type="match status" value="1"/>
</dbReference>
<evidence type="ECO:0000256" key="14">
    <source>
        <dbReference type="ARBA" id="ARBA00023170"/>
    </source>
</evidence>
<reference evidence="26" key="2">
    <citation type="journal article" date="2018" name="BMC Genomics">
        <title>A manually annotated Actinidia chinensis var. chinensis (kiwifruit) genome highlights the challenges associated with draft genomes and gene prediction in plants.</title>
        <authorList>
            <person name="Pilkington S.M."/>
            <person name="Crowhurst R."/>
            <person name="Hilario E."/>
            <person name="Nardozza S."/>
            <person name="Fraser L."/>
            <person name="Peng Y."/>
            <person name="Gunaseelan K."/>
            <person name="Simpson R."/>
            <person name="Tahir J."/>
            <person name="Deroles S.C."/>
            <person name="Templeton K."/>
            <person name="Luo Z."/>
            <person name="Davy M."/>
            <person name="Cheng C."/>
            <person name="McNeilage M."/>
            <person name="Scaglione D."/>
            <person name="Liu Y."/>
            <person name="Zhang Q."/>
            <person name="Datson P."/>
            <person name="De Silva N."/>
            <person name="Gardiner S.E."/>
            <person name="Bassett H."/>
            <person name="Chagne D."/>
            <person name="McCallum J."/>
            <person name="Dzierzon H."/>
            <person name="Deng C."/>
            <person name="Wang Y.Y."/>
            <person name="Barron L."/>
            <person name="Manako K."/>
            <person name="Bowen J."/>
            <person name="Foster T.M."/>
            <person name="Erridge Z.A."/>
            <person name="Tiffin H."/>
            <person name="Waite C.N."/>
            <person name="Davies K.M."/>
            <person name="Grierson E.P."/>
            <person name="Laing W.A."/>
            <person name="Kirk R."/>
            <person name="Chen X."/>
            <person name="Wood M."/>
            <person name="Montefiori M."/>
            <person name="Brummell D.A."/>
            <person name="Schwinn K.E."/>
            <person name="Catanach A."/>
            <person name="Fullerton C."/>
            <person name="Li D."/>
            <person name="Meiyalaghan S."/>
            <person name="Nieuwenhuizen N."/>
            <person name="Read N."/>
            <person name="Prakash R."/>
            <person name="Hunter D."/>
            <person name="Zhang H."/>
            <person name="McKenzie M."/>
            <person name="Knabel M."/>
            <person name="Harris A."/>
            <person name="Allan A.C."/>
            <person name="Gleave A."/>
            <person name="Chen A."/>
            <person name="Janssen B.J."/>
            <person name="Plunkett B."/>
            <person name="Ampomah-Dwamena C."/>
            <person name="Voogd C."/>
            <person name="Leif D."/>
            <person name="Lafferty D."/>
            <person name="Souleyre E.J.F."/>
            <person name="Varkonyi-Gasic E."/>
            <person name="Gambi F."/>
            <person name="Hanley J."/>
            <person name="Yao J.L."/>
            <person name="Cheung J."/>
            <person name="David K.M."/>
            <person name="Warren B."/>
            <person name="Marsh K."/>
            <person name="Snowden K.C."/>
            <person name="Lin-Wang K."/>
            <person name="Brian L."/>
            <person name="Martinez-Sanchez M."/>
            <person name="Wang M."/>
            <person name="Ileperuma N."/>
            <person name="Macnee N."/>
            <person name="Campin R."/>
            <person name="McAtee P."/>
            <person name="Drummond R.S.M."/>
            <person name="Espley R.V."/>
            <person name="Ireland H.S."/>
            <person name="Wu R."/>
            <person name="Atkinson R.G."/>
            <person name="Karunairetnam S."/>
            <person name="Bulley S."/>
            <person name="Chunkath S."/>
            <person name="Hanley Z."/>
            <person name="Storey R."/>
            <person name="Thrimawithana A.H."/>
            <person name="Thomson S."/>
            <person name="David C."/>
            <person name="Testolin R."/>
            <person name="Huang H."/>
            <person name="Hellens R.P."/>
            <person name="Schaffer R.J."/>
        </authorList>
    </citation>
    <scope>NUCLEOTIDE SEQUENCE [LARGE SCALE GENOMIC DNA]</scope>
    <source>
        <strain evidence="26">cv. Red5</strain>
    </source>
</reference>
<evidence type="ECO:0000313" key="26">
    <source>
        <dbReference type="Proteomes" id="UP000241394"/>
    </source>
</evidence>
<dbReference type="EC" id="2.7.11.1" evidence="18"/>
<dbReference type="Pfam" id="PF11883">
    <property type="entry name" value="DUF3403"/>
    <property type="match status" value="1"/>
</dbReference>
<dbReference type="InterPro" id="IPR022126">
    <property type="entry name" value="S-locus_recpt_kinase"/>
</dbReference>
<proteinExistence type="inferred from homology"/>
<dbReference type="InterPro" id="IPR024171">
    <property type="entry name" value="SRK-like_kinase"/>
</dbReference>
<dbReference type="InterPro" id="IPR011009">
    <property type="entry name" value="Kinase-like_dom_sf"/>
</dbReference>
<dbReference type="Gene3D" id="2.90.10.10">
    <property type="entry name" value="Bulb-type lectin domain"/>
    <property type="match status" value="1"/>
</dbReference>
<comment type="similarity">
    <text evidence="18">Belongs to the protein kinase superfamily. Ser/Thr protein kinase family.</text>
</comment>
<dbReference type="SMART" id="SM00108">
    <property type="entry name" value="B_lectin"/>
    <property type="match status" value="1"/>
</dbReference>
<dbReference type="PANTHER" id="PTHR27002:SF150">
    <property type="entry name" value="RECEPTOR-LIKE SERINE_THREONINE-PROTEIN KINASE SD1-8"/>
    <property type="match status" value="1"/>
</dbReference>
<accession>A0A2R6RB09</accession>
<dbReference type="CDD" id="cd14066">
    <property type="entry name" value="STKc_IRAK"/>
    <property type="match status" value="1"/>
</dbReference>
<dbReference type="SMART" id="SM00473">
    <property type="entry name" value="PAN_AP"/>
    <property type="match status" value="1"/>
</dbReference>
<keyword evidence="12 20" id="KW-0472">Membrane</keyword>
<dbReference type="Pfam" id="PF08276">
    <property type="entry name" value="PAN_2"/>
    <property type="match status" value="1"/>
</dbReference>
<evidence type="ECO:0000256" key="7">
    <source>
        <dbReference type="ARBA" id="ARBA00022734"/>
    </source>
</evidence>
<dbReference type="Pfam" id="PF01453">
    <property type="entry name" value="B_lectin"/>
    <property type="match status" value="1"/>
</dbReference>
<gene>
    <name evidence="25" type="ORF">CEY00_Acc09650</name>
</gene>
<evidence type="ECO:0000256" key="3">
    <source>
        <dbReference type="ARBA" id="ARBA00022527"/>
    </source>
</evidence>
<dbReference type="Proteomes" id="UP000241394">
    <property type="component" value="Chromosome LG8"/>
</dbReference>